<dbReference type="GO" id="GO:0016301">
    <property type="term" value="F:kinase activity"/>
    <property type="evidence" value="ECO:0007669"/>
    <property type="project" value="UniProtKB-KW"/>
</dbReference>
<evidence type="ECO:0000313" key="9">
    <source>
        <dbReference type="EMBL" id="MXQ72697.1"/>
    </source>
</evidence>
<dbReference type="SUPFAM" id="SSF52728">
    <property type="entry name" value="PTS IIb component"/>
    <property type="match status" value="1"/>
</dbReference>
<dbReference type="AlphaFoldDB" id="A0A6N8UA58"/>
<evidence type="ECO:0000256" key="6">
    <source>
        <dbReference type="ARBA" id="ARBA00022683"/>
    </source>
</evidence>
<feature type="domain" description="PTS EIIB type-4" evidence="8">
    <location>
        <begin position="1"/>
        <end position="158"/>
    </location>
</feature>
<keyword evidence="7" id="KW-0418">Kinase</keyword>
<keyword evidence="2" id="KW-0813">Transport</keyword>
<evidence type="ECO:0000259" key="8">
    <source>
        <dbReference type="PROSITE" id="PS51101"/>
    </source>
</evidence>
<evidence type="ECO:0000313" key="10">
    <source>
        <dbReference type="Proteomes" id="UP000434036"/>
    </source>
</evidence>
<keyword evidence="10" id="KW-1185">Reference proteome</keyword>
<proteinExistence type="predicted"/>
<organism evidence="9 10">
    <name type="scientific">Copranaerobaculum intestinale</name>
    <dbReference type="NCBI Taxonomy" id="2692629"/>
    <lineage>
        <taxon>Bacteria</taxon>
        <taxon>Bacillati</taxon>
        <taxon>Bacillota</taxon>
        <taxon>Erysipelotrichia</taxon>
        <taxon>Erysipelotrichales</taxon>
        <taxon>Erysipelotrichaceae</taxon>
        <taxon>Copranaerobaculum</taxon>
    </lineage>
</organism>
<protein>
    <submittedName>
        <fullName evidence="9">PTS transporter subunit IIB</fullName>
    </submittedName>
</protein>
<accession>A0A6N8UA58</accession>
<reference evidence="9 10" key="2">
    <citation type="submission" date="2020-01" db="EMBL/GenBank/DDBJ databases">
        <title>Clostridiaceae sp. nov. isolated from the gut of human by culturomics.</title>
        <authorList>
            <person name="Chang Y."/>
        </authorList>
    </citation>
    <scope>NUCLEOTIDE SEQUENCE [LARGE SCALE GENOMIC DNA]</scope>
    <source>
        <strain evidence="9 10">DONG20-135</strain>
    </source>
</reference>
<evidence type="ECO:0000256" key="2">
    <source>
        <dbReference type="ARBA" id="ARBA00022448"/>
    </source>
</evidence>
<dbReference type="Proteomes" id="UP000434036">
    <property type="component" value="Unassembled WGS sequence"/>
</dbReference>
<dbReference type="Gene3D" id="3.40.35.10">
    <property type="entry name" value="Phosphotransferase system, sorbose subfamily IIB component"/>
    <property type="match status" value="1"/>
</dbReference>
<gene>
    <name evidence="9" type="ORF">GSF08_01895</name>
</gene>
<keyword evidence="6" id="KW-0598">Phosphotransferase system</keyword>
<reference evidence="9 10" key="1">
    <citation type="submission" date="2019-12" db="EMBL/GenBank/DDBJ databases">
        <authorList>
            <person name="Yang R."/>
        </authorList>
    </citation>
    <scope>NUCLEOTIDE SEQUENCE [LARGE SCALE GENOMIC DNA]</scope>
    <source>
        <strain evidence="9 10">DONG20-135</strain>
    </source>
</reference>
<dbReference type="Pfam" id="PF03830">
    <property type="entry name" value="PTSIIB_sorb"/>
    <property type="match status" value="1"/>
</dbReference>
<dbReference type="RefSeq" id="WP_160624180.1">
    <property type="nucleotide sequence ID" value="NZ_WUUQ01000001.1"/>
</dbReference>
<dbReference type="EMBL" id="WUUQ01000001">
    <property type="protein sequence ID" value="MXQ72697.1"/>
    <property type="molecule type" value="Genomic_DNA"/>
</dbReference>
<dbReference type="GO" id="GO:0005737">
    <property type="term" value="C:cytoplasm"/>
    <property type="evidence" value="ECO:0007669"/>
    <property type="project" value="UniProtKB-SubCell"/>
</dbReference>
<dbReference type="InterPro" id="IPR036667">
    <property type="entry name" value="PTS_IIB_sorbose-sp_sf"/>
</dbReference>
<evidence type="ECO:0000256" key="3">
    <source>
        <dbReference type="ARBA" id="ARBA00022490"/>
    </source>
</evidence>
<name>A0A6N8UA58_9FIRM</name>
<comment type="subcellular location">
    <subcellularLocation>
        <location evidence="1">Cytoplasm</location>
    </subcellularLocation>
</comment>
<evidence type="ECO:0000256" key="4">
    <source>
        <dbReference type="ARBA" id="ARBA00022597"/>
    </source>
</evidence>
<keyword evidence="4" id="KW-0762">Sugar transport</keyword>
<dbReference type="GO" id="GO:0008982">
    <property type="term" value="F:protein-N(PI)-phosphohistidine-sugar phosphotransferase activity"/>
    <property type="evidence" value="ECO:0007669"/>
    <property type="project" value="InterPro"/>
</dbReference>
<sequence length="158" mass="17588">MPIKFLRIDDRLIHGQVVVAWIKNYSARRVVIVDDQVVKDEFLIDVMKMVAPSGIELAVIGTDNLQEQLPKFEEDKANTVILVKTPMTAKKLFDNGIAVKKLNVGGMGANPNRKQLYKNVSASIEEIEILEALEKQGIDVYFQATPSDKVVSLKHALG</sequence>
<dbReference type="GO" id="GO:0009401">
    <property type="term" value="P:phosphoenolpyruvate-dependent sugar phosphotransferase system"/>
    <property type="evidence" value="ECO:0007669"/>
    <property type="project" value="UniProtKB-KW"/>
</dbReference>
<dbReference type="PROSITE" id="PS51101">
    <property type="entry name" value="PTS_EIIB_TYPE_4"/>
    <property type="match status" value="1"/>
</dbReference>
<evidence type="ECO:0000256" key="5">
    <source>
        <dbReference type="ARBA" id="ARBA00022679"/>
    </source>
</evidence>
<evidence type="ECO:0000256" key="7">
    <source>
        <dbReference type="ARBA" id="ARBA00022777"/>
    </source>
</evidence>
<keyword evidence="5" id="KW-0808">Transferase</keyword>
<evidence type="ECO:0000256" key="1">
    <source>
        <dbReference type="ARBA" id="ARBA00004496"/>
    </source>
</evidence>
<dbReference type="InterPro" id="IPR004720">
    <property type="entry name" value="PTS_IIB_sorbose-sp"/>
</dbReference>
<comment type="caution">
    <text evidence="9">The sequence shown here is derived from an EMBL/GenBank/DDBJ whole genome shotgun (WGS) entry which is preliminary data.</text>
</comment>
<keyword evidence="3" id="KW-0963">Cytoplasm</keyword>